<protein>
    <recommendedName>
        <fullName evidence="4">Arginase</fullName>
        <ecNumber evidence="3">3.5.3.1</ecNumber>
    </recommendedName>
</protein>
<evidence type="ECO:0000256" key="5">
    <source>
        <dbReference type="ARBA" id="ARBA00022436"/>
    </source>
</evidence>
<evidence type="ECO:0000313" key="12">
    <source>
        <dbReference type="EMBL" id="VDD90924.1"/>
    </source>
</evidence>
<keyword evidence="5" id="KW-0835">Urea cycle</keyword>
<keyword evidence="7" id="KW-0479">Metal-binding</keyword>
<dbReference type="PRINTS" id="PR00116">
    <property type="entry name" value="ARGINASE"/>
</dbReference>
<evidence type="ECO:0000256" key="7">
    <source>
        <dbReference type="ARBA" id="ARBA00022723"/>
    </source>
</evidence>
<reference evidence="12 13" key="2">
    <citation type="submission" date="2018-10" db="EMBL/GenBank/DDBJ databases">
        <authorList>
            <consortium name="Pathogen Informatics"/>
        </authorList>
    </citation>
    <scope>NUCLEOTIDE SEQUENCE [LARGE SCALE GENOMIC DNA]</scope>
</reference>
<dbReference type="SUPFAM" id="SSF52768">
    <property type="entry name" value="Arginase/deacetylase"/>
    <property type="match status" value="1"/>
</dbReference>
<keyword evidence="9" id="KW-0464">Manganese</keyword>
<evidence type="ECO:0000256" key="3">
    <source>
        <dbReference type="ARBA" id="ARBA00012168"/>
    </source>
</evidence>
<dbReference type="OrthoDB" id="9992747at2759"/>
<dbReference type="GO" id="GO:0005829">
    <property type="term" value="C:cytosol"/>
    <property type="evidence" value="ECO:0007669"/>
    <property type="project" value="TreeGrafter"/>
</dbReference>
<dbReference type="Gene3D" id="3.40.800.10">
    <property type="entry name" value="Ureohydrolase domain"/>
    <property type="match status" value="1"/>
</dbReference>
<evidence type="ECO:0000313" key="13">
    <source>
        <dbReference type="Proteomes" id="UP000274131"/>
    </source>
</evidence>
<dbReference type="PROSITE" id="PS51409">
    <property type="entry name" value="ARGINASE_2"/>
    <property type="match status" value="1"/>
</dbReference>
<keyword evidence="8" id="KW-0378">Hydrolase</keyword>
<dbReference type="GO" id="GO:0004053">
    <property type="term" value="F:arginase activity"/>
    <property type="evidence" value="ECO:0007669"/>
    <property type="project" value="UniProtKB-EC"/>
</dbReference>
<evidence type="ECO:0000256" key="8">
    <source>
        <dbReference type="ARBA" id="ARBA00022801"/>
    </source>
</evidence>
<evidence type="ECO:0000256" key="11">
    <source>
        <dbReference type="PROSITE-ProRule" id="PRU00742"/>
    </source>
</evidence>
<dbReference type="PANTHER" id="PTHR43782">
    <property type="entry name" value="ARGINASE"/>
    <property type="match status" value="1"/>
</dbReference>
<comment type="catalytic activity">
    <reaction evidence="10">
        <text>L-arginine + H2O = urea + L-ornithine</text>
        <dbReference type="Rhea" id="RHEA:20569"/>
        <dbReference type="ChEBI" id="CHEBI:15377"/>
        <dbReference type="ChEBI" id="CHEBI:16199"/>
        <dbReference type="ChEBI" id="CHEBI:32682"/>
        <dbReference type="ChEBI" id="CHEBI:46911"/>
        <dbReference type="EC" id="3.5.3.1"/>
    </reaction>
</comment>
<comment type="similarity">
    <text evidence="11">Belongs to the arginase family.</text>
</comment>
<evidence type="ECO:0000256" key="4">
    <source>
        <dbReference type="ARBA" id="ARBA00018123"/>
    </source>
</evidence>
<evidence type="ECO:0000256" key="6">
    <source>
        <dbReference type="ARBA" id="ARBA00022503"/>
    </source>
</evidence>
<dbReference type="CDD" id="cd09989">
    <property type="entry name" value="Arginase"/>
    <property type="match status" value="1"/>
</dbReference>
<dbReference type="PANTHER" id="PTHR43782:SF3">
    <property type="entry name" value="ARGINASE"/>
    <property type="match status" value="1"/>
</dbReference>
<evidence type="ECO:0000313" key="14">
    <source>
        <dbReference type="WBParaSite" id="EVEC_0000606401-mRNA-1"/>
    </source>
</evidence>
<dbReference type="Proteomes" id="UP000274131">
    <property type="component" value="Unassembled WGS sequence"/>
</dbReference>
<dbReference type="EC" id="3.5.3.1" evidence="3"/>
<dbReference type="GO" id="GO:0030145">
    <property type="term" value="F:manganese ion binding"/>
    <property type="evidence" value="ECO:0007669"/>
    <property type="project" value="TreeGrafter"/>
</dbReference>
<dbReference type="InterPro" id="IPR014033">
    <property type="entry name" value="Arginase"/>
</dbReference>
<keyword evidence="13" id="KW-1185">Reference proteome</keyword>
<keyword evidence="6" id="KW-0056">Arginine metabolism</keyword>
<dbReference type="WBParaSite" id="EVEC_0000606401-mRNA-1">
    <property type="protein sequence ID" value="EVEC_0000606401-mRNA-1"/>
    <property type="gene ID" value="EVEC_0000606401"/>
</dbReference>
<comment type="cofactor">
    <cofactor evidence="1">
        <name>Mn(2+)</name>
        <dbReference type="ChEBI" id="CHEBI:29035"/>
    </cofactor>
</comment>
<gene>
    <name evidence="12" type="ORF">EVEC_LOCUS5675</name>
</gene>
<sequence>MQNSDFFKNISLHVNWSGMIQEFPSGRHLAALPSVSKVGVCEQLAAETSKMVEREKPFAVIGGDHSCAIGTWSGVAKALRSKGDLGLIWIDAHLDAHTPESSDTGNIHGMPVAHLLGHGAKELCEIGDKLPKILPKNMAFIGIRSYEPPEKKLLEELGTRVFYIEEVNQKGIDTCFKEAIETVTKNTVGYGISIDIDGFRVSDAPAVGTPVEGGIVAADFLHSMKKQNLSKLIGLEVVEFLPKFDDANKTSERLVANLIETIYRRRFELFGLRESAHQG</sequence>
<dbReference type="AlphaFoldDB" id="A0A0N4V712"/>
<evidence type="ECO:0000256" key="1">
    <source>
        <dbReference type="ARBA" id="ARBA00001936"/>
    </source>
</evidence>
<accession>A0A0N4V712</accession>
<dbReference type="Pfam" id="PF00491">
    <property type="entry name" value="Arginase"/>
    <property type="match status" value="1"/>
</dbReference>
<dbReference type="EMBL" id="UXUI01008234">
    <property type="protein sequence ID" value="VDD90924.1"/>
    <property type="molecule type" value="Genomic_DNA"/>
</dbReference>
<proteinExistence type="inferred from homology"/>
<dbReference type="GO" id="GO:0006525">
    <property type="term" value="P:arginine metabolic process"/>
    <property type="evidence" value="ECO:0007669"/>
    <property type="project" value="UniProtKB-KW"/>
</dbReference>
<dbReference type="GO" id="GO:0000050">
    <property type="term" value="P:urea cycle"/>
    <property type="evidence" value="ECO:0007669"/>
    <property type="project" value="UniProtKB-KW"/>
</dbReference>
<dbReference type="InterPro" id="IPR006035">
    <property type="entry name" value="Ureohydrolase"/>
</dbReference>
<evidence type="ECO:0000256" key="9">
    <source>
        <dbReference type="ARBA" id="ARBA00023211"/>
    </source>
</evidence>
<name>A0A0N4V712_ENTVE</name>
<evidence type="ECO:0000256" key="10">
    <source>
        <dbReference type="ARBA" id="ARBA00047391"/>
    </source>
</evidence>
<dbReference type="STRING" id="51028.A0A0N4V712"/>
<dbReference type="GO" id="GO:0005634">
    <property type="term" value="C:nucleus"/>
    <property type="evidence" value="ECO:0007669"/>
    <property type="project" value="TreeGrafter"/>
</dbReference>
<comment type="pathway">
    <text evidence="2">Nitrogen metabolism; urea cycle; L-ornithine and urea from L-arginine: step 1/1.</text>
</comment>
<evidence type="ECO:0000256" key="2">
    <source>
        <dbReference type="ARBA" id="ARBA00005098"/>
    </source>
</evidence>
<organism evidence="14">
    <name type="scientific">Enterobius vermicularis</name>
    <name type="common">Human pinworm</name>
    <dbReference type="NCBI Taxonomy" id="51028"/>
    <lineage>
        <taxon>Eukaryota</taxon>
        <taxon>Metazoa</taxon>
        <taxon>Ecdysozoa</taxon>
        <taxon>Nematoda</taxon>
        <taxon>Chromadorea</taxon>
        <taxon>Rhabditida</taxon>
        <taxon>Spirurina</taxon>
        <taxon>Oxyuridomorpha</taxon>
        <taxon>Oxyuroidea</taxon>
        <taxon>Oxyuridae</taxon>
        <taxon>Enterobius</taxon>
    </lineage>
</organism>
<reference evidence="14" key="1">
    <citation type="submission" date="2017-02" db="UniProtKB">
        <authorList>
            <consortium name="WormBaseParasite"/>
        </authorList>
    </citation>
    <scope>IDENTIFICATION</scope>
</reference>
<dbReference type="InterPro" id="IPR023696">
    <property type="entry name" value="Ureohydrolase_dom_sf"/>
</dbReference>